<dbReference type="InterPro" id="IPR028994">
    <property type="entry name" value="Integrin_alpha_N"/>
</dbReference>
<evidence type="ECO:0000256" key="1">
    <source>
        <dbReference type="SAM" id="MobiDB-lite"/>
    </source>
</evidence>
<proteinExistence type="predicted"/>
<dbReference type="Pfam" id="PF22301">
    <property type="entry name" value="AUDH_beta_propeller"/>
    <property type="match status" value="1"/>
</dbReference>
<feature type="domain" description="Aldos-2-ulose dehydratase/isomerase (AUDH) Cupin" evidence="2">
    <location>
        <begin position="459"/>
        <end position="780"/>
    </location>
</feature>
<name>A0A1Y2IA21_TRAC3</name>
<keyword evidence="5" id="KW-1185">Reference proteome</keyword>
<evidence type="ECO:0000313" key="4">
    <source>
        <dbReference type="EMBL" id="OSC97282.1"/>
    </source>
</evidence>
<dbReference type="Proteomes" id="UP000193067">
    <property type="component" value="Unassembled WGS sequence"/>
</dbReference>
<dbReference type="Gene3D" id="2.60.120.990">
    <property type="match status" value="1"/>
</dbReference>
<dbReference type="InterPro" id="IPR054583">
    <property type="entry name" value="Beta-prop_AUDH"/>
</dbReference>
<sequence length="786" mass="85851">MCGGHGTARPQTAANSSCNAITPDPTETLVAQNLPDGYWLEAFYFSTKDRYPDLIGYGLGFQDKPATITLFVNPKNSSNLGTTKWEAIPIQTMDFPVAMSFADLTGDGYNDIIICDRYGPTMDNLWDAETNDGGRVQWLRNPGKRSAQSWAAKHIGNSTGMHRLKVGHFTITSHFQVLAIPIIPRSSDLKNPAPVIVFTPKYGSDPSVGPESWDKDIPFATEFRLIHEIKVVPAALNPSKNGLDTALVAGREGVVYLHFDAGSEKWKYTVVGTGLPQQGDNPYWGSGSVDIGAVGDDPVAYIATCEGFHGNVVSVYIKKSSAPKGAAALLDSKHWERVKIDDFGPLNQAHTGTIHHVSSGDFDGTGVQAFAIACMGEPIEKPENQGVYVYRPIDLSKGTFHKSKVTNRSAGRVAIAPFTTDKLDIASISYYVPGYYTGPDCPSIRINPNTFFTPLAASDIRVHRLADEVLILVPRPTSAVSATGTSIPVIDVAGRRLHIHVLPPNATVQFDPKDGVKVIYGEVIMKDSSGKEVRRGLAPAAHKAATTQILSPDGKVAAGSSGAVFMRMEYVSSLNQGPYHTMSELPIGNVFPASAPDDVRALAFDFVKCEKLAWASNGNWDGFEFYNMTGFHVHFGDDTFDKLCHIQLWTLGMGETARFHIHDTQPFGEIHCCIANGGGTAGMRWFPDNVTSVDPKAELTKKYVEDNTQQVVVPALHEHGPLWKIQPGKEAQPKLLPNGCADYPYHAWLASRFGDWKIPIQPPLSPSEQKYDVWLAFEFPILAFQY</sequence>
<evidence type="ECO:0000259" key="3">
    <source>
        <dbReference type="Pfam" id="PF22301"/>
    </source>
</evidence>
<evidence type="ECO:0000259" key="2">
    <source>
        <dbReference type="Pfam" id="PF18637"/>
    </source>
</evidence>
<feature type="region of interest" description="Disordered" evidence="1">
    <location>
        <begin position="1"/>
        <end position="21"/>
    </location>
</feature>
<gene>
    <name evidence="4" type="ORF">PYCCODRAFT_1428593</name>
</gene>
<organism evidence="4 5">
    <name type="scientific">Trametes coccinea (strain BRFM310)</name>
    <name type="common">Pycnoporus coccineus</name>
    <dbReference type="NCBI Taxonomy" id="1353009"/>
    <lineage>
        <taxon>Eukaryota</taxon>
        <taxon>Fungi</taxon>
        <taxon>Dikarya</taxon>
        <taxon>Basidiomycota</taxon>
        <taxon>Agaricomycotina</taxon>
        <taxon>Agaricomycetes</taxon>
        <taxon>Polyporales</taxon>
        <taxon>Polyporaceae</taxon>
        <taxon>Trametes</taxon>
    </lineage>
</organism>
<reference evidence="4 5" key="1">
    <citation type="journal article" date="2015" name="Biotechnol. Biofuels">
        <title>Enhanced degradation of softwood versus hardwood by the white-rot fungus Pycnoporus coccineus.</title>
        <authorList>
            <person name="Couturier M."/>
            <person name="Navarro D."/>
            <person name="Chevret D."/>
            <person name="Henrissat B."/>
            <person name="Piumi F."/>
            <person name="Ruiz-Duenas F.J."/>
            <person name="Martinez A.T."/>
            <person name="Grigoriev I.V."/>
            <person name="Riley R."/>
            <person name="Lipzen A."/>
            <person name="Berrin J.G."/>
            <person name="Master E.R."/>
            <person name="Rosso M.N."/>
        </authorList>
    </citation>
    <scope>NUCLEOTIDE SEQUENCE [LARGE SCALE GENOMIC DNA]</scope>
    <source>
        <strain evidence="4 5">BRFM310</strain>
    </source>
</reference>
<dbReference type="Pfam" id="PF18637">
    <property type="entry name" value="AUDH_Cupin"/>
    <property type="match status" value="1"/>
</dbReference>
<dbReference type="SUPFAM" id="SSF69318">
    <property type="entry name" value="Integrin alpha N-terminal domain"/>
    <property type="match status" value="1"/>
</dbReference>
<accession>A0A1Y2IA21</accession>
<feature type="domain" description="Aldos-2-ulose dehydratase beta-propeller" evidence="3">
    <location>
        <begin position="133"/>
        <end position="319"/>
    </location>
</feature>
<dbReference type="InterPro" id="IPR040887">
    <property type="entry name" value="AUDH_Cupin"/>
</dbReference>
<protein>
    <submittedName>
        <fullName evidence="4">Uncharacterized protein</fullName>
    </submittedName>
</protein>
<dbReference type="EMBL" id="KZ084154">
    <property type="protein sequence ID" value="OSC97282.1"/>
    <property type="molecule type" value="Genomic_DNA"/>
</dbReference>
<dbReference type="AlphaFoldDB" id="A0A1Y2IA21"/>
<evidence type="ECO:0000313" key="5">
    <source>
        <dbReference type="Proteomes" id="UP000193067"/>
    </source>
</evidence>
<feature type="compositionally biased region" description="Polar residues" evidence="1">
    <location>
        <begin position="9"/>
        <end position="20"/>
    </location>
</feature>
<dbReference type="OrthoDB" id="5378718at2759"/>